<sequence length="329" mass="37797">MEKQHPFQNALDTATAASYTLTDLFEINYQRREWQKGDKEKLGRPDSRQVSLYKSIITSSIAALEEFIEGLIFTSFLEINRLQDNNFTSTEMLEDFLRGRLSRDMQNPSSSNIGNLSKKYLGINITEFWEGELFSSQINYKVVGRKKGEDKVELASQSYLKKRCDNKDINLILNKFILVRNSFAHQDSSISVFKPDEIKRFRKILEEKSIDEESKEKIGVIACALSFFLKESPGRHDDPLLSWTVHERHCINSLYLYFNIVTSLTSGIIGYLEENFKANYSSFQPLVFSIEDGAWSKYLPKIPIYKDSNISVNLIDYAPNSRLRGVGGS</sequence>
<dbReference type="EMBL" id="DWUS01000100">
    <property type="protein sequence ID" value="HJD51096.1"/>
    <property type="molecule type" value="Genomic_DNA"/>
</dbReference>
<evidence type="ECO:0000313" key="2">
    <source>
        <dbReference type="EMBL" id="HJD51096.1"/>
    </source>
</evidence>
<reference evidence="2" key="1">
    <citation type="journal article" date="2021" name="PeerJ">
        <title>Extensive microbial diversity within the chicken gut microbiome revealed by metagenomics and culture.</title>
        <authorList>
            <person name="Gilroy R."/>
            <person name="Ravi A."/>
            <person name="Getino M."/>
            <person name="Pursley I."/>
            <person name="Horton D.L."/>
            <person name="Alikhan N.F."/>
            <person name="Baker D."/>
            <person name="Gharbi K."/>
            <person name="Hall N."/>
            <person name="Watson M."/>
            <person name="Adriaenssens E.M."/>
            <person name="Foster-Nyarko E."/>
            <person name="Jarju S."/>
            <person name="Secka A."/>
            <person name="Antonio M."/>
            <person name="Oren A."/>
            <person name="Chaudhuri R.R."/>
            <person name="La Ragione R."/>
            <person name="Hildebrand F."/>
            <person name="Pallen M.J."/>
        </authorList>
    </citation>
    <scope>NUCLEOTIDE SEQUENCE</scope>
    <source>
        <strain evidence="2">ChiHjej10B9-4811</strain>
    </source>
</reference>
<dbReference type="Proteomes" id="UP000823908">
    <property type="component" value="Unassembled WGS sequence"/>
</dbReference>
<protein>
    <recommendedName>
        <fullName evidence="1">RiboL-PSP-HEPN domain-containing protein</fullName>
    </recommendedName>
</protein>
<organism evidence="2 3">
    <name type="scientific">Candidatus Rothia avistercoris</name>
    <dbReference type="NCBI Taxonomy" id="2840479"/>
    <lineage>
        <taxon>Bacteria</taxon>
        <taxon>Bacillati</taxon>
        <taxon>Actinomycetota</taxon>
        <taxon>Actinomycetes</taxon>
        <taxon>Micrococcales</taxon>
        <taxon>Micrococcaceae</taxon>
        <taxon>Rothia</taxon>
    </lineage>
</organism>
<comment type="caution">
    <text evidence="2">The sequence shown here is derived from an EMBL/GenBank/DDBJ whole genome shotgun (WGS) entry which is preliminary data.</text>
</comment>
<reference evidence="2" key="2">
    <citation type="submission" date="2021-04" db="EMBL/GenBank/DDBJ databases">
        <authorList>
            <person name="Gilroy R."/>
        </authorList>
    </citation>
    <scope>NUCLEOTIDE SEQUENCE</scope>
    <source>
        <strain evidence="2">ChiHjej10B9-4811</strain>
    </source>
</reference>
<evidence type="ECO:0000259" key="1">
    <source>
        <dbReference type="Pfam" id="PF18735"/>
    </source>
</evidence>
<evidence type="ECO:0000313" key="3">
    <source>
        <dbReference type="Proteomes" id="UP000823908"/>
    </source>
</evidence>
<dbReference type="AlphaFoldDB" id="A0A9D2ZSY2"/>
<gene>
    <name evidence="2" type="ORF">H9908_04445</name>
</gene>
<accession>A0A9D2ZSY2</accession>
<dbReference type="InterPro" id="IPR041519">
    <property type="entry name" value="HEPN_RiboL-PSP"/>
</dbReference>
<feature type="domain" description="RiboL-PSP-HEPN" evidence="1">
    <location>
        <begin position="46"/>
        <end position="206"/>
    </location>
</feature>
<dbReference type="Pfam" id="PF18735">
    <property type="entry name" value="HEPN_RiboL-PSP"/>
    <property type="match status" value="1"/>
</dbReference>
<proteinExistence type="predicted"/>
<name>A0A9D2ZSY2_9MICC</name>